<gene>
    <name evidence="3" type="ORF">PACILC2_22970</name>
</gene>
<organism evidence="3 4">
    <name type="scientific">Paenibacillus cisolokensis</name>
    <dbReference type="NCBI Taxonomy" id="1658519"/>
    <lineage>
        <taxon>Bacteria</taxon>
        <taxon>Bacillati</taxon>
        <taxon>Bacillota</taxon>
        <taxon>Bacilli</taxon>
        <taxon>Bacillales</taxon>
        <taxon>Paenibacillaceae</taxon>
        <taxon>Paenibacillus</taxon>
    </lineage>
</organism>
<name>A0ABQ4N696_9BACL</name>
<accession>A0ABQ4N696</accession>
<proteinExistence type="predicted"/>
<keyword evidence="1" id="KW-0175">Coiled coil</keyword>
<evidence type="ECO:0000313" key="3">
    <source>
        <dbReference type="EMBL" id="GIQ63729.1"/>
    </source>
</evidence>
<evidence type="ECO:0000256" key="1">
    <source>
        <dbReference type="SAM" id="Coils"/>
    </source>
</evidence>
<sequence length="180" mass="19351">MKKIIAGIVGFSLLLVGTSVSASVIKDAIIGKKVDGVAKVIVDGKALETNAITINGTSYVPVRALTEAVGGKVVRATSGTIELKTESGDTVNPEIMAKKSNLETEINSRKREIEKAKERLALNQSIIDNTDELVTTNGKIPFEETEQYAKIVAEMERDQAKIKQLEAEIAELEAQLAALE</sequence>
<protein>
    <recommendedName>
        <fullName evidence="5">Copper amine oxidase-like N-terminal domain-containing protein</fullName>
    </recommendedName>
</protein>
<evidence type="ECO:0000313" key="4">
    <source>
        <dbReference type="Proteomes" id="UP000680304"/>
    </source>
</evidence>
<dbReference type="Proteomes" id="UP000680304">
    <property type="component" value="Unassembled WGS sequence"/>
</dbReference>
<dbReference type="RefSeq" id="WP_213528805.1">
    <property type="nucleotide sequence ID" value="NZ_BOVJ01000068.1"/>
</dbReference>
<feature type="chain" id="PRO_5046417000" description="Copper amine oxidase-like N-terminal domain-containing protein" evidence="2">
    <location>
        <begin position="23"/>
        <end position="180"/>
    </location>
</feature>
<reference evidence="3 4" key="1">
    <citation type="submission" date="2021-04" db="EMBL/GenBank/DDBJ databases">
        <title>Draft genome sequence of Paenibacillus cisolokensis, LC2-13A.</title>
        <authorList>
            <person name="Uke A."/>
            <person name="Chhe C."/>
            <person name="Baramee S."/>
            <person name="Kosugi A."/>
        </authorList>
    </citation>
    <scope>NUCLEOTIDE SEQUENCE [LARGE SCALE GENOMIC DNA]</scope>
    <source>
        <strain evidence="3 4">LC2-13A</strain>
    </source>
</reference>
<comment type="caution">
    <text evidence="3">The sequence shown here is derived from an EMBL/GenBank/DDBJ whole genome shotgun (WGS) entry which is preliminary data.</text>
</comment>
<feature type="coiled-coil region" evidence="1">
    <location>
        <begin position="148"/>
        <end position="175"/>
    </location>
</feature>
<evidence type="ECO:0008006" key="5">
    <source>
        <dbReference type="Google" id="ProtNLM"/>
    </source>
</evidence>
<evidence type="ECO:0000256" key="2">
    <source>
        <dbReference type="SAM" id="SignalP"/>
    </source>
</evidence>
<feature type="signal peptide" evidence="2">
    <location>
        <begin position="1"/>
        <end position="22"/>
    </location>
</feature>
<keyword evidence="2" id="KW-0732">Signal</keyword>
<dbReference type="EMBL" id="BOVJ01000068">
    <property type="protein sequence ID" value="GIQ63729.1"/>
    <property type="molecule type" value="Genomic_DNA"/>
</dbReference>
<keyword evidence="4" id="KW-1185">Reference proteome</keyword>